<reference evidence="4" key="1">
    <citation type="submission" date="2022-11" db="UniProtKB">
        <authorList>
            <consortium name="WormBaseParasite"/>
        </authorList>
    </citation>
    <scope>IDENTIFICATION</scope>
</reference>
<dbReference type="PANTHER" id="PTHR31836">
    <property type="match status" value="1"/>
</dbReference>
<keyword evidence="1" id="KW-0732">Signal</keyword>
<dbReference type="AlphaFoldDB" id="A0A915N5E8"/>
<sequence>MNPAIFYNAITSRTLSVTQSNRSVRLRGDNKYRTPKGVIIEPGSSFDDAGLIIKGNGMPTLYILNVTEYSPIPGGKTLIVDPDRAVAKNMCLSEENASGVVDSYLDTPRDGIFTFYDIGGEGACGIDTASASISGMSAAASYVLFDSNAKWIPSCFEDKHVVRNDKICINKCVKIEYKGKTLTVPINNECPGCPVNHVDLSRKAFDWLEPLDDATITYIKCRDGN</sequence>
<evidence type="ECO:0000259" key="2">
    <source>
        <dbReference type="PROSITE" id="PS50842"/>
    </source>
</evidence>
<evidence type="ECO:0000256" key="1">
    <source>
        <dbReference type="ARBA" id="ARBA00022729"/>
    </source>
</evidence>
<accession>A0A915N5E8</accession>
<feature type="domain" description="Expansin-like EG45" evidence="2">
    <location>
        <begin position="121"/>
        <end position="225"/>
    </location>
</feature>
<proteinExistence type="predicted"/>
<organism evidence="3 4">
    <name type="scientific">Meloidogyne javanica</name>
    <name type="common">Root-knot nematode worm</name>
    <dbReference type="NCBI Taxonomy" id="6303"/>
    <lineage>
        <taxon>Eukaryota</taxon>
        <taxon>Metazoa</taxon>
        <taxon>Ecdysozoa</taxon>
        <taxon>Nematoda</taxon>
        <taxon>Chromadorea</taxon>
        <taxon>Rhabditida</taxon>
        <taxon>Tylenchina</taxon>
        <taxon>Tylenchomorpha</taxon>
        <taxon>Tylenchoidea</taxon>
        <taxon>Meloidogynidae</taxon>
        <taxon>Meloidogyninae</taxon>
        <taxon>Meloidogyne</taxon>
        <taxon>Meloidogyne incognita group</taxon>
    </lineage>
</organism>
<dbReference type="PROSITE" id="PS50842">
    <property type="entry name" value="EXPANSIN_EG45"/>
    <property type="match status" value="1"/>
</dbReference>
<dbReference type="Proteomes" id="UP000887561">
    <property type="component" value="Unplaced"/>
</dbReference>
<keyword evidence="3" id="KW-1185">Reference proteome</keyword>
<dbReference type="InterPro" id="IPR051477">
    <property type="entry name" value="Expansin_CellWall"/>
</dbReference>
<dbReference type="InterPro" id="IPR009009">
    <property type="entry name" value="RlpA-like_DPBB"/>
</dbReference>
<dbReference type="Gene3D" id="2.40.40.10">
    <property type="entry name" value="RlpA-like domain"/>
    <property type="match status" value="1"/>
</dbReference>
<dbReference type="WBParaSite" id="scaffold8393_cov172.g13015">
    <property type="protein sequence ID" value="scaffold8393_cov172.g13015"/>
    <property type="gene ID" value="scaffold8393_cov172.g13015"/>
</dbReference>
<evidence type="ECO:0000313" key="4">
    <source>
        <dbReference type="WBParaSite" id="scaffold8393_cov172.g13015"/>
    </source>
</evidence>
<evidence type="ECO:0000313" key="3">
    <source>
        <dbReference type="Proteomes" id="UP000887561"/>
    </source>
</evidence>
<dbReference type="Pfam" id="PF03330">
    <property type="entry name" value="DPBB_1"/>
    <property type="match status" value="1"/>
</dbReference>
<dbReference type="PANTHER" id="PTHR31836:SF28">
    <property type="entry name" value="SRCR DOMAIN-CONTAINING PROTEIN-RELATED"/>
    <property type="match status" value="1"/>
</dbReference>
<dbReference type="SUPFAM" id="SSF50685">
    <property type="entry name" value="Barwin-like endoglucanases"/>
    <property type="match status" value="1"/>
</dbReference>
<protein>
    <submittedName>
        <fullName evidence="4">Expansin-like EG45 domain-containing protein</fullName>
    </submittedName>
</protein>
<dbReference type="InterPro" id="IPR007112">
    <property type="entry name" value="Expansin/allergen_DPBB_dom"/>
</dbReference>
<dbReference type="InterPro" id="IPR036908">
    <property type="entry name" value="RlpA-like_sf"/>
</dbReference>
<name>A0A915N5E8_MELJA</name>